<organism evidence="1 2">
    <name type="scientific">Sphaerodactylus townsendi</name>
    <dbReference type="NCBI Taxonomy" id="933632"/>
    <lineage>
        <taxon>Eukaryota</taxon>
        <taxon>Metazoa</taxon>
        <taxon>Chordata</taxon>
        <taxon>Craniata</taxon>
        <taxon>Vertebrata</taxon>
        <taxon>Euteleostomi</taxon>
        <taxon>Lepidosauria</taxon>
        <taxon>Squamata</taxon>
        <taxon>Bifurcata</taxon>
        <taxon>Gekkota</taxon>
        <taxon>Sphaerodactylidae</taxon>
        <taxon>Sphaerodactylus</taxon>
    </lineage>
</organism>
<protein>
    <submittedName>
        <fullName evidence="1">Uncharacterized protein</fullName>
    </submittedName>
</protein>
<dbReference type="EMBL" id="CM037629">
    <property type="protein sequence ID" value="KAH7990064.1"/>
    <property type="molecule type" value="Genomic_DNA"/>
</dbReference>
<dbReference type="Proteomes" id="UP000827872">
    <property type="component" value="Linkage Group LG16"/>
</dbReference>
<evidence type="ECO:0000313" key="2">
    <source>
        <dbReference type="Proteomes" id="UP000827872"/>
    </source>
</evidence>
<reference evidence="1" key="1">
    <citation type="submission" date="2021-08" db="EMBL/GenBank/DDBJ databases">
        <title>The first chromosome-level gecko genome reveals the dynamic sex chromosomes of Neotropical dwarf geckos (Sphaerodactylidae: Sphaerodactylus).</title>
        <authorList>
            <person name="Pinto B.J."/>
            <person name="Keating S.E."/>
            <person name="Gamble T."/>
        </authorList>
    </citation>
    <scope>NUCLEOTIDE SEQUENCE</scope>
    <source>
        <strain evidence="1">TG3544</strain>
    </source>
</reference>
<gene>
    <name evidence="1" type="ORF">K3G42_001569</name>
</gene>
<accession>A0ACB8EBZ6</accession>
<name>A0ACB8EBZ6_9SAUR</name>
<evidence type="ECO:0000313" key="1">
    <source>
        <dbReference type="EMBL" id="KAH7990064.1"/>
    </source>
</evidence>
<keyword evidence="2" id="KW-1185">Reference proteome</keyword>
<comment type="caution">
    <text evidence="1">The sequence shown here is derived from an EMBL/GenBank/DDBJ whole genome shotgun (WGS) entry which is preliminary data.</text>
</comment>
<proteinExistence type="predicted"/>
<sequence>MRKLVFSTVTQASEVTSEEHGEDWGSSSSVPPALLNCVQSVEAGLEGIQYVCIIQELLELIRHMTLPSMILVHMTPPCADYHAVETCRGRRVVEACLLHMLKRRAAGFLRTDKIAALFTKVGKTYDVADEICRKVQDLLQQVDGR</sequence>